<evidence type="ECO:0000256" key="3">
    <source>
        <dbReference type="ARBA" id="ARBA00023125"/>
    </source>
</evidence>
<evidence type="ECO:0008006" key="9">
    <source>
        <dbReference type="Google" id="ProtNLM"/>
    </source>
</evidence>
<gene>
    <name evidence="7" type="ORF">ERUC_LOCUS392</name>
</gene>
<evidence type="ECO:0000256" key="2">
    <source>
        <dbReference type="ARBA" id="ARBA00023015"/>
    </source>
</evidence>
<dbReference type="GO" id="GO:0003677">
    <property type="term" value="F:DNA binding"/>
    <property type="evidence" value="ECO:0007669"/>
    <property type="project" value="UniProtKB-KW"/>
</dbReference>
<keyword evidence="8" id="KW-1185">Reference proteome</keyword>
<protein>
    <recommendedName>
        <fullName evidence="9">TF-B3 domain-containing protein</fullName>
    </recommendedName>
</protein>
<dbReference type="InterPro" id="IPR015300">
    <property type="entry name" value="DNA-bd_pseudobarrel_sf"/>
</dbReference>
<dbReference type="Gene3D" id="2.40.330.10">
    <property type="entry name" value="DNA-binding pseudobarrel domain"/>
    <property type="match status" value="1"/>
</dbReference>
<feature type="compositionally biased region" description="Basic and acidic residues" evidence="6">
    <location>
        <begin position="119"/>
        <end position="128"/>
    </location>
</feature>
<sequence length="374" mass="42651">MDNKRGEKGEKRCFDLFSTLIQAFGNDEIRARRGKEEQERNMLMIHTITTAFTNTYHHKRNIDDDESKHQENASSSSSSSRSLVESKRRRVVESDDEPIRAQPIRAIKPPVKKRKAPVKQKEPVRRESGVTPPGWLVELMGKKNGVDGKMVIEKVITKTDLKPDQGRFLIPFKQITEDDFLTKAELKILEKHRSKDGEKGVDRPKGVDVILLNSNDAEKECNANLRIWDMWTTSNYALCCGWNKFVRQNDLAANQTRRLWSFHSQDGTLYFVFDPLAVAQPSSSSSMDMVVISGDPFACEEASRRIMLYWTPKRSRATGVWILDPTSNLLEGSDLNRTPPPEDSEMDSDLEADQETHIRRHSKVVEDSSNLGSM</sequence>
<dbReference type="Pfam" id="PF03754">
    <property type="entry name" value="At2g31720-like"/>
    <property type="match status" value="1"/>
</dbReference>
<dbReference type="PANTHER" id="PTHR31541:SF54">
    <property type="entry name" value="TF-B3 DOMAIN-CONTAINING PROTEIN"/>
    <property type="match status" value="1"/>
</dbReference>
<keyword evidence="5" id="KW-0539">Nucleus</keyword>
<dbReference type="SUPFAM" id="SSF101936">
    <property type="entry name" value="DNA-binding pseudobarrel domain"/>
    <property type="match status" value="1"/>
</dbReference>
<feature type="compositionally biased region" description="Low complexity" evidence="6">
    <location>
        <begin position="74"/>
        <end position="83"/>
    </location>
</feature>
<evidence type="ECO:0000256" key="1">
    <source>
        <dbReference type="ARBA" id="ARBA00004123"/>
    </source>
</evidence>
<reference evidence="7 8" key="1">
    <citation type="submission" date="2022-03" db="EMBL/GenBank/DDBJ databases">
        <authorList>
            <person name="Macdonald S."/>
            <person name="Ahmed S."/>
            <person name="Newling K."/>
        </authorList>
    </citation>
    <scope>NUCLEOTIDE SEQUENCE [LARGE SCALE GENOMIC DNA]</scope>
</reference>
<proteinExistence type="predicted"/>
<comment type="caution">
    <text evidence="7">The sequence shown here is derived from an EMBL/GenBank/DDBJ whole genome shotgun (WGS) entry which is preliminary data.</text>
</comment>
<keyword evidence="2" id="KW-0805">Transcription regulation</keyword>
<accession>A0ABC8IMF3</accession>
<dbReference type="GO" id="GO:0005634">
    <property type="term" value="C:nucleus"/>
    <property type="evidence" value="ECO:0007669"/>
    <property type="project" value="UniProtKB-SubCell"/>
</dbReference>
<evidence type="ECO:0000313" key="7">
    <source>
        <dbReference type="EMBL" id="CAH8282418.1"/>
    </source>
</evidence>
<name>A0ABC8IMF3_ERUVS</name>
<keyword evidence="4" id="KW-0804">Transcription</keyword>
<evidence type="ECO:0000256" key="4">
    <source>
        <dbReference type="ARBA" id="ARBA00023163"/>
    </source>
</evidence>
<evidence type="ECO:0000256" key="6">
    <source>
        <dbReference type="SAM" id="MobiDB-lite"/>
    </source>
</evidence>
<dbReference type="PANTHER" id="PTHR31541">
    <property type="entry name" value="B3 DOMAIN PLANT PROTEIN-RELATED"/>
    <property type="match status" value="1"/>
</dbReference>
<organism evidence="7 8">
    <name type="scientific">Eruca vesicaria subsp. sativa</name>
    <name type="common">Garden rocket</name>
    <name type="synonym">Eruca sativa</name>
    <dbReference type="NCBI Taxonomy" id="29727"/>
    <lineage>
        <taxon>Eukaryota</taxon>
        <taxon>Viridiplantae</taxon>
        <taxon>Streptophyta</taxon>
        <taxon>Embryophyta</taxon>
        <taxon>Tracheophyta</taxon>
        <taxon>Spermatophyta</taxon>
        <taxon>Magnoliopsida</taxon>
        <taxon>eudicotyledons</taxon>
        <taxon>Gunneridae</taxon>
        <taxon>Pentapetalae</taxon>
        <taxon>rosids</taxon>
        <taxon>malvids</taxon>
        <taxon>Brassicales</taxon>
        <taxon>Brassicaceae</taxon>
        <taxon>Brassiceae</taxon>
        <taxon>Eruca</taxon>
    </lineage>
</organism>
<feature type="region of interest" description="Disordered" evidence="6">
    <location>
        <begin position="64"/>
        <end position="129"/>
    </location>
</feature>
<evidence type="ECO:0000313" key="8">
    <source>
        <dbReference type="Proteomes" id="UP001642260"/>
    </source>
</evidence>
<dbReference type="EMBL" id="CAKOAT010000002">
    <property type="protein sequence ID" value="CAH8282418.1"/>
    <property type="molecule type" value="Genomic_DNA"/>
</dbReference>
<dbReference type="Proteomes" id="UP001642260">
    <property type="component" value="Unassembled WGS sequence"/>
</dbReference>
<comment type="subcellular location">
    <subcellularLocation>
        <location evidence="1">Nucleus</location>
    </subcellularLocation>
</comment>
<dbReference type="AlphaFoldDB" id="A0ABC8IMF3"/>
<evidence type="ECO:0000256" key="5">
    <source>
        <dbReference type="ARBA" id="ARBA00023242"/>
    </source>
</evidence>
<dbReference type="InterPro" id="IPR005508">
    <property type="entry name" value="At2g31720-like"/>
</dbReference>
<keyword evidence="3" id="KW-0238">DNA-binding</keyword>
<feature type="compositionally biased region" description="Acidic residues" evidence="6">
    <location>
        <begin position="342"/>
        <end position="353"/>
    </location>
</feature>
<feature type="region of interest" description="Disordered" evidence="6">
    <location>
        <begin position="331"/>
        <end position="374"/>
    </location>
</feature>